<dbReference type="InterPro" id="IPR000873">
    <property type="entry name" value="AMP-dep_synth/lig_dom"/>
</dbReference>
<sequence length="593" mass="67202">MQSIEVKDAPDIPGEGKPRRNACSPDMLLDLPPEATTLYENFLHGVKGGKFLGRRPIVNGVAQPYVWQTYSEIQQRVANFGSGLCKFGLKTKAFLGFFSINTPKYVIAELACNQYNFISVPLYDTLGADALKFIINQTGLEFVFTTSNKGRILLDMKESLPTLKTIIISDDVDQDFIKRANELKVQVIDFKTVENDGKTHKAEEVNPKSDDIATICYTSGTTGMPKGVVLTHKNLMSVVCSFIFLGEKGKMIKFTKDDVHISYLPLAHVYEKAIEIVFIYAGVAIGFYQGDILKLFDDIAELKPTIFISVPRLLNRIYDNVLASVKGKSITQWMFTTAYNAKKNGLSKGQIDHWLWDNLVFSFARARLGGRVRVIMSAAAPISPDIIDFLKICFSVNVFEAYGQTESYFVFKEYYKEPKKTREVLDKYGWCHTGDIGMWDELGRLVIVDRVKNIFKLAQGEYIAPEKIENVYCKHELVAQAFVYGESLKTSLVAIIVPDRDALILWAKQNNLEKYSFEELCELQETKKHILQALINHGKTNDLKGFENVKNIHLTSESFSVKNDLLTPNFKLKRPQAKIKFQKEIEKLYSEVI</sequence>
<dbReference type="PANTHER" id="PTHR43272">
    <property type="entry name" value="LONG-CHAIN-FATTY-ACID--COA LIGASE"/>
    <property type="match status" value="1"/>
</dbReference>
<dbReference type="PROSITE" id="PS00455">
    <property type="entry name" value="AMP_BINDING"/>
    <property type="match status" value="1"/>
</dbReference>
<proteinExistence type="predicted"/>
<dbReference type="InterPro" id="IPR042099">
    <property type="entry name" value="ANL_N_sf"/>
</dbReference>
<protein>
    <submittedName>
        <fullName evidence="6">9026_t:CDS:1</fullName>
    </submittedName>
</protein>
<dbReference type="Proteomes" id="UP000789396">
    <property type="component" value="Unassembled WGS sequence"/>
</dbReference>
<dbReference type="GO" id="GO:0005524">
    <property type="term" value="F:ATP binding"/>
    <property type="evidence" value="ECO:0007669"/>
    <property type="project" value="UniProtKB-KW"/>
</dbReference>
<dbReference type="Pfam" id="PF13193">
    <property type="entry name" value="AMP-binding_C"/>
    <property type="match status" value="1"/>
</dbReference>
<dbReference type="InterPro" id="IPR020845">
    <property type="entry name" value="AMP-binding_CS"/>
</dbReference>
<evidence type="ECO:0000256" key="3">
    <source>
        <dbReference type="SAM" id="MobiDB-lite"/>
    </source>
</evidence>
<dbReference type="GO" id="GO:0004467">
    <property type="term" value="F:long-chain fatty acid-CoA ligase activity"/>
    <property type="evidence" value="ECO:0007669"/>
    <property type="project" value="TreeGrafter"/>
</dbReference>
<feature type="region of interest" description="Disordered" evidence="3">
    <location>
        <begin position="1"/>
        <end position="24"/>
    </location>
</feature>
<dbReference type="GO" id="GO:0005783">
    <property type="term" value="C:endoplasmic reticulum"/>
    <property type="evidence" value="ECO:0007669"/>
    <property type="project" value="TreeGrafter"/>
</dbReference>
<dbReference type="AlphaFoldDB" id="A0A9N8WSH0"/>
<gene>
    <name evidence="6" type="ORF">RFULGI_LOCUS2026</name>
</gene>
<organism evidence="6 7">
    <name type="scientific">Racocetra fulgida</name>
    <dbReference type="NCBI Taxonomy" id="60492"/>
    <lineage>
        <taxon>Eukaryota</taxon>
        <taxon>Fungi</taxon>
        <taxon>Fungi incertae sedis</taxon>
        <taxon>Mucoromycota</taxon>
        <taxon>Glomeromycotina</taxon>
        <taxon>Glomeromycetes</taxon>
        <taxon>Diversisporales</taxon>
        <taxon>Gigasporaceae</taxon>
        <taxon>Racocetra</taxon>
    </lineage>
</organism>
<feature type="compositionally biased region" description="Basic and acidic residues" evidence="3">
    <location>
        <begin position="1"/>
        <end position="18"/>
    </location>
</feature>
<keyword evidence="1" id="KW-0547">Nucleotide-binding</keyword>
<feature type="domain" description="AMP-dependent synthetase/ligase" evidence="4">
    <location>
        <begin position="60"/>
        <end position="430"/>
    </location>
</feature>
<keyword evidence="2" id="KW-0067">ATP-binding</keyword>
<evidence type="ECO:0000313" key="6">
    <source>
        <dbReference type="EMBL" id="CAG8491992.1"/>
    </source>
</evidence>
<evidence type="ECO:0000313" key="7">
    <source>
        <dbReference type="Proteomes" id="UP000789396"/>
    </source>
</evidence>
<dbReference type="EMBL" id="CAJVPZ010001420">
    <property type="protein sequence ID" value="CAG8491992.1"/>
    <property type="molecule type" value="Genomic_DNA"/>
</dbReference>
<feature type="domain" description="AMP-binding enzyme C-terminal" evidence="5">
    <location>
        <begin position="467"/>
        <end position="513"/>
    </location>
</feature>
<accession>A0A9N8WSH0</accession>
<evidence type="ECO:0000259" key="5">
    <source>
        <dbReference type="Pfam" id="PF13193"/>
    </source>
</evidence>
<dbReference type="Gene3D" id="3.40.50.12780">
    <property type="entry name" value="N-terminal domain of ligase-like"/>
    <property type="match status" value="2"/>
</dbReference>
<evidence type="ECO:0000256" key="2">
    <source>
        <dbReference type="ARBA" id="ARBA00022840"/>
    </source>
</evidence>
<dbReference type="SUPFAM" id="SSF56801">
    <property type="entry name" value="Acetyl-CoA synthetase-like"/>
    <property type="match status" value="1"/>
</dbReference>
<keyword evidence="7" id="KW-1185">Reference proteome</keyword>
<name>A0A9N8WSH0_9GLOM</name>
<dbReference type="GO" id="GO:0016020">
    <property type="term" value="C:membrane"/>
    <property type="evidence" value="ECO:0007669"/>
    <property type="project" value="TreeGrafter"/>
</dbReference>
<dbReference type="PANTHER" id="PTHR43272:SF33">
    <property type="entry name" value="AMP-BINDING DOMAIN-CONTAINING PROTEIN-RELATED"/>
    <property type="match status" value="1"/>
</dbReference>
<comment type="caution">
    <text evidence="6">The sequence shown here is derived from an EMBL/GenBank/DDBJ whole genome shotgun (WGS) entry which is preliminary data.</text>
</comment>
<evidence type="ECO:0000256" key="1">
    <source>
        <dbReference type="ARBA" id="ARBA00022741"/>
    </source>
</evidence>
<evidence type="ECO:0000259" key="4">
    <source>
        <dbReference type="Pfam" id="PF00501"/>
    </source>
</evidence>
<reference evidence="6" key="1">
    <citation type="submission" date="2021-06" db="EMBL/GenBank/DDBJ databases">
        <authorList>
            <person name="Kallberg Y."/>
            <person name="Tangrot J."/>
            <person name="Rosling A."/>
        </authorList>
    </citation>
    <scope>NUCLEOTIDE SEQUENCE</scope>
    <source>
        <strain evidence="6">IN212</strain>
    </source>
</reference>
<dbReference type="OrthoDB" id="1700726at2759"/>
<dbReference type="InterPro" id="IPR025110">
    <property type="entry name" value="AMP-bd_C"/>
</dbReference>
<dbReference type="Pfam" id="PF00501">
    <property type="entry name" value="AMP-binding"/>
    <property type="match status" value="1"/>
</dbReference>